<organism evidence="2">
    <name type="scientific">Terrestrivirus sp</name>
    <dbReference type="NCBI Taxonomy" id="2487775"/>
    <lineage>
        <taxon>Viruses</taxon>
        <taxon>Varidnaviria</taxon>
        <taxon>Bamfordvirae</taxon>
        <taxon>Nucleocytoviricota</taxon>
        <taxon>Megaviricetes</taxon>
        <taxon>Imitervirales</taxon>
        <taxon>Mimiviridae</taxon>
        <taxon>Klosneuvirinae</taxon>
    </lineage>
</organism>
<proteinExistence type="predicted"/>
<dbReference type="InterPro" id="IPR007569">
    <property type="entry name" value="DUF559"/>
</dbReference>
<reference evidence="2" key="1">
    <citation type="submission" date="2018-10" db="EMBL/GenBank/DDBJ databases">
        <title>Hidden diversity of soil giant viruses.</title>
        <authorList>
            <person name="Schulz F."/>
            <person name="Alteio L."/>
            <person name="Goudeau D."/>
            <person name="Ryan E.M."/>
            <person name="Malmstrom R.R."/>
            <person name="Blanchard J."/>
            <person name="Woyke T."/>
        </authorList>
    </citation>
    <scope>NUCLEOTIDE SEQUENCE</scope>
    <source>
        <strain evidence="2">TEV1</strain>
    </source>
</reference>
<feature type="domain" description="DUF559" evidence="1">
    <location>
        <begin position="198"/>
        <end position="258"/>
    </location>
</feature>
<sequence>MSTGQVDCDINVKQIIDYCINKSKFTKDYLTELTKIENGEEITFLFEDYNIRLGYYNSKLKIIFNINDVEHCTENPFKKFNEFVAQVKNHKKTYYYFEGIRLKTEIDTSGATLFDIAQLTTSLEYSKYHIRRQCKTYKLEMDSTETKIKLDALIVFLNRSRKPKCQSMMEQLGLNTINKIQSKEADVLEKIIEYLDGNNSQYKLQYKCGSYMIDMYLLTHKIAIEVDENGHSDRSPEYEKKREEYIKENLTTKILRINPDASNFRIAKELGKLAQLMAA</sequence>
<accession>A0A3G4ZPA5</accession>
<dbReference type="Gene3D" id="3.40.960.10">
    <property type="entry name" value="VSR Endonuclease"/>
    <property type="match status" value="1"/>
</dbReference>
<evidence type="ECO:0000313" key="2">
    <source>
        <dbReference type="EMBL" id="AYV76720.1"/>
    </source>
</evidence>
<evidence type="ECO:0000259" key="1">
    <source>
        <dbReference type="Pfam" id="PF04480"/>
    </source>
</evidence>
<name>A0A3G4ZPA5_9VIRU</name>
<dbReference type="EMBL" id="MK071990">
    <property type="protein sequence ID" value="AYV76720.1"/>
    <property type="molecule type" value="Genomic_DNA"/>
</dbReference>
<protein>
    <submittedName>
        <fullName evidence="2">BRO-N domain containing protein</fullName>
    </submittedName>
</protein>
<gene>
    <name evidence="2" type="ORF">Terrestrivirus12_23</name>
</gene>
<dbReference type="Pfam" id="PF04480">
    <property type="entry name" value="DUF559"/>
    <property type="match status" value="1"/>
</dbReference>